<dbReference type="EMBL" id="AUZY01008553">
    <property type="protein sequence ID" value="EQD45588.1"/>
    <property type="molecule type" value="Genomic_DNA"/>
</dbReference>
<organism evidence="3">
    <name type="scientific">mine drainage metagenome</name>
    <dbReference type="NCBI Taxonomy" id="410659"/>
    <lineage>
        <taxon>unclassified sequences</taxon>
        <taxon>metagenomes</taxon>
        <taxon>ecological metagenomes</taxon>
    </lineage>
</organism>
<accession>T0ZLR9</accession>
<evidence type="ECO:0000259" key="2">
    <source>
        <dbReference type="Pfam" id="PF07992"/>
    </source>
</evidence>
<dbReference type="Pfam" id="PF07992">
    <property type="entry name" value="Pyr_redox_2"/>
    <property type="match status" value="1"/>
</dbReference>
<comment type="caution">
    <text evidence="3">The sequence shown here is derived from an EMBL/GenBank/DDBJ whole genome shotgun (WGS) entry which is preliminary data.</text>
</comment>
<evidence type="ECO:0000256" key="1">
    <source>
        <dbReference type="ARBA" id="ARBA00023002"/>
    </source>
</evidence>
<dbReference type="PANTHER" id="PTHR42949:SF3">
    <property type="entry name" value="ANAEROBIC GLYCEROL-3-PHOSPHATE DEHYDROGENASE SUBUNIT B"/>
    <property type="match status" value="1"/>
</dbReference>
<dbReference type="PANTHER" id="PTHR42949">
    <property type="entry name" value="ANAEROBIC GLYCEROL-3-PHOSPHATE DEHYDROGENASE SUBUNIT B"/>
    <property type="match status" value="1"/>
</dbReference>
<reference evidence="3" key="1">
    <citation type="submission" date="2013-08" db="EMBL/GenBank/DDBJ databases">
        <authorList>
            <person name="Mendez C."/>
            <person name="Richter M."/>
            <person name="Ferrer M."/>
            <person name="Sanchez J."/>
        </authorList>
    </citation>
    <scope>NUCLEOTIDE SEQUENCE</scope>
</reference>
<feature type="domain" description="FAD/NAD(P)-binding" evidence="2">
    <location>
        <begin position="4"/>
        <end position="116"/>
    </location>
</feature>
<gene>
    <name evidence="3" type="ORF">B1B_13003</name>
</gene>
<evidence type="ECO:0000313" key="3">
    <source>
        <dbReference type="EMBL" id="EQD45588.1"/>
    </source>
</evidence>
<dbReference type="Gene3D" id="3.50.50.60">
    <property type="entry name" value="FAD/NAD(P)-binding domain"/>
    <property type="match status" value="2"/>
</dbReference>
<sequence length="175" mass="19091">MNPVLVLGAGPAGLSAAAELASLGAPTLLVEKEAYLGGNPKRWHYSLLAPDLRPAEEILGPLIERVEHHPQIELHVSSQVSSAEITGNGYRISLRSKESVQTREVAAVVLATGFDHFDSRRKFEYGYGHFPDVVDFKELEGMIHDDRVLRPSDGKAPGRIAWVLCVGSRDIQIGN</sequence>
<dbReference type="AlphaFoldDB" id="T0ZLR9"/>
<dbReference type="GO" id="GO:0016491">
    <property type="term" value="F:oxidoreductase activity"/>
    <property type="evidence" value="ECO:0007669"/>
    <property type="project" value="UniProtKB-KW"/>
</dbReference>
<feature type="non-terminal residue" evidence="3">
    <location>
        <position position="175"/>
    </location>
</feature>
<name>T0ZLR9_9ZZZZ</name>
<dbReference type="PRINTS" id="PR00469">
    <property type="entry name" value="PNDRDTASEII"/>
</dbReference>
<protein>
    <submittedName>
        <fullName evidence="3">Heterodisulfide reductase, subunit A (HdrA)</fullName>
    </submittedName>
</protein>
<proteinExistence type="predicted"/>
<dbReference type="InterPro" id="IPR036188">
    <property type="entry name" value="FAD/NAD-bd_sf"/>
</dbReference>
<dbReference type="InterPro" id="IPR023753">
    <property type="entry name" value="FAD/NAD-binding_dom"/>
</dbReference>
<dbReference type="InterPro" id="IPR051691">
    <property type="entry name" value="Metab_Enz_Cyan_OpOx_G3PDH"/>
</dbReference>
<keyword evidence="1" id="KW-0560">Oxidoreductase</keyword>
<reference evidence="3" key="2">
    <citation type="journal article" date="2014" name="ISME J.">
        <title>Microbial stratification in low pH oxic and suboxic macroscopic growths along an acid mine drainage.</title>
        <authorList>
            <person name="Mendez-Garcia C."/>
            <person name="Mesa V."/>
            <person name="Sprenger R.R."/>
            <person name="Richter M."/>
            <person name="Diez M.S."/>
            <person name="Solano J."/>
            <person name="Bargiela R."/>
            <person name="Golyshina O.V."/>
            <person name="Manteca A."/>
            <person name="Ramos J.L."/>
            <person name="Gallego J.R."/>
            <person name="Llorente I."/>
            <person name="Martins Dos Santos V.A."/>
            <person name="Jensen O.N."/>
            <person name="Pelaez A.I."/>
            <person name="Sanchez J."/>
            <person name="Ferrer M."/>
        </authorList>
    </citation>
    <scope>NUCLEOTIDE SEQUENCE</scope>
</reference>
<dbReference type="SUPFAM" id="SSF51905">
    <property type="entry name" value="FAD/NAD(P)-binding domain"/>
    <property type="match status" value="1"/>
</dbReference>